<dbReference type="PANTHER" id="PTHR37254:SF1">
    <property type="entry name" value="OS01G0100500 PROTEIN"/>
    <property type="match status" value="1"/>
</dbReference>
<reference evidence="2" key="1">
    <citation type="submission" date="2021-01" db="UniProtKB">
        <authorList>
            <consortium name="EnsemblPlants"/>
        </authorList>
    </citation>
    <scope>IDENTIFICATION</scope>
</reference>
<proteinExistence type="predicted"/>
<name>A0A7N0VGS3_KALFE</name>
<dbReference type="AlphaFoldDB" id="A0A7N0VGS3"/>
<dbReference type="Proteomes" id="UP000594263">
    <property type="component" value="Unplaced"/>
</dbReference>
<dbReference type="Gramene" id="Kaladp0868s0022.1.v1.1">
    <property type="protein sequence ID" value="Kaladp0868s0022.1.v1.1"/>
    <property type="gene ID" value="Kaladp0868s0022.v1.1"/>
</dbReference>
<keyword evidence="3" id="KW-1185">Reference proteome</keyword>
<feature type="region of interest" description="Disordered" evidence="1">
    <location>
        <begin position="63"/>
        <end position="99"/>
    </location>
</feature>
<evidence type="ECO:0000256" key="1">
    <source>
        <dbReference type="SAM" id="MobiDB-lite"/>
    </source>
</evidence>
<dbReference type="PANTHER" id="PTHR37254">
    <property type="entry name" value="OS01G0100500 PROTEIN"/>
    <property type="match status" value="1"/>
</dbReference>
<accession>A0A7N0VGS3</accession>
<evidence type="ECO:0000313" key="2">
    <source>
        <dbReference type="EnsemblPlants" id="Kaladp0868s0022.1.v1.1"/>
    </source>
</evidence>
<protein>
    <submittedName>
        <fullName evidence="2">Uncharacterized protein</fullName>
    </submittedName>
</protein>
<feature type="compositionally biased region" description="Polar residues" evidence="1">
    <location>
        <begin position="63"/>
        <end position="81"/>
    </location>
</feature>
<dbReference type="OMA" id="DSKECKA"/>
<sequence length="175" mass="20009">MLQDEDSNLRKIRSRVKAQKHWDKLRRYVMYTWDCRALEDTSENNVELTGCCTDVIMRPLQGTLSSRRQSSLNGKDTSSSIGKARIPSRTRRETDSKECKASATRSVLITHYDDLPPIPTLELTVGSDTDVAQIQKSIQSLYDHNNILRENLIATQSMLHRLTSKSNFLSEQTHI</sequence>
<organism evidence="2 3">
    <name type="scientific">Kalanchoe fedtschenkoi</name>
    <name type="common">Lavender scallops</name>
    <name type="synonym">South American air plant</name>
    <dbReference type="NCBI Taxonomy" id="63787"/>
    <lineage>
        <taxon>Eukaryota</taxon>
        <taxon>Viridiplantae</taxon>
        <taxon>Streptophyta</taxon>
        <taxon>Embryophyta</taxon>
        <taxon>Tracheophyta</taxon>
        <taxon>Spermatophyta</taxon>
        <taxon>Magnoliopsida</taxon>
        <taxon>eudicotyledons</taxon>
        <taxon>Gunneridae</taxon>
        <taxon>Pentapetalae</taxon>
        <taxon>Saxifragales</taxon>
        <taxon>Crassulaceae</taxon>
        <taxon>Kalanchoe</taxon>
    </lineage>
</organism>
<feature type="compositionally biased region" description="Basic and acidic residues" evidence="1">
    <location>
        <begin position="90"/>
        <end position="99"/>
    </location>
</feature>
<dbReference type="EnsemblPlants" id="Kaladp0868s0022.1.v1.1">
    <property type="protein sequence ID" value="Kaladp0868s0022.1.v1.1"/>
    <property type="gene ID" value="Kaladp0868s0022.v1.1"/>
</dbReference>
<evidence type="ECO:0000313" key="3">
    <source>
        <dbReference type="Proteomes" id="UP000594263"/>
    </source>
</evidence>